<dbReference type="Pfam" id="PF13489">
    <property type="entry name" value="Methyltransf_23"/>
    <property type="match status" value="1"/>
</dbReference>
<organism evidence="1 2">
    <name type="scientific">Paraglaciecola agarilytica NO2</name>
    <dbReference type="NCBI Taxonomy" id="1125747"/>
    <lineage>
        <taxon>Bacteria</taxon>
        <taxon>Pseudomonadati</taxon>
        <taxon>Pseudomonadota</taxon>
        <taxon>Gammaproteobacteria</taxon>
        <taxon>Alteromonadales</taxon>
        <taxon>Alteromonadaceae</taxon>
        <taxon>Paraglaciecola</taxon>
    </lineage>
</organism>
<proteinExistence type="predicted"/>
<dbReference type="SUPFAM" id="SSF53335">
    <property type="entry name" value="S-adenosyl-L-methionine-dependent methyltransferases"/>
    <property type="match status" value="1"/>
</dbReference>
<reference evidence="1 2" key="1">
    <citation type="journal article" date="2014" name="Environ. Microbiol.">
        <title>Comparative genomics of the marine bacterial genus Glaciecola reveals the high degree of genomic diversity and genomic characteristic for cold adaptation.</title>
        <authorList>
            <person name="Qin Q.L."/>
            <person name="Xie B.B."/>
            <person name="Yu Y."/>
            <person name="Shu Y.L."/>
            <person name="Rong J.C."/>
            <person name="Zhang Y.J."/>
            <person name="Zhao D.L."/>
            <person name="Chen X.L."/>
            <person name="Zhang X.Y."/>
            <person name="Chen B."/>
            <person name="Zhou B.C."/>
            <person name="Zhang Y.Z."/>
        </authorList>
    </citation>
    <scope>NUCLEOTIDE SEQUENCE [LARGE SCALE GENOMIC DNA]</scope>
    <source>
        <strain evidence="1 2">NO2</strain>
    </source>
</reference>
<dbReference type="Proteomes" id="UP000008372">
    <property type="component" value="Unassembled WGS sequence"/>
</dbReference>
<protein>
    <recommendedName>
        <fullName evidence="3">Methyltransferase type 12</fullName>
    </recommendedName>
</protein>
<accession>A0ABQ0I7X6</accession>
<dbReference type="Gene3D" id="3.40.50.150">
    <property type="entry name" value="Vaccinia Virus protein VP39"/>
    <property type="match status" value="1"/>
</dbReference>
<evidence type="ECO:0000313" key="1">
    <source>
        <dbReference type="EMBL" id="GAC05476.1"/>
    </source>
</evidence>
<keyword evidence="2" id="KW-1185">Reference proteome</keyword>
<gene>
    <name evidence="1" type="ORF">GAGA_2632</name>
</gene>
<evidence type="ECO:0008006" key="3">
    <source>
        <dbReference type="Google" id="ProtNLM"/>
    </source>
</evidence>
<name>A0ABQ0I7X6_9ALTE</name>
<evidence type="ECO:0000313" key="2">
    <source>
        <dbReference type="Proteomes" id="UP000008372"/>
    </source>
</evidence>
<comment type="caution">
    <text evidence="1">The sequence shown here is derived from an EMBL/GenBank/DDBJ whole genome shotgun (WGS) entry which is preliminary data.</text>
</comment>
<dbReference type="InterPro" id="IPR029063">
    <property type="entry name" value="SAM-dependent_MTases_sf"/>
</dbReference>
<dbReference type="EMBL" id="BAEK01000038">
    <property type="protein sequence ID" value="GAC05476.1"/>
    <property type="molecule type" value="Genomic_DNA"/>
</dbReference>
<dbReference type="PANTHER" id="PTHR43861">
    <property type="entry name" value="TRANS-ACONITATE 2-METHYLTRANSFERASE-RELATED"/>
    <property type="match status" value="1"/>
</dbReference>
<sequence length="293" mass="33117">MTICLACSSDTFQQKVYDHHHFNSSNNVALSEHAIKNLVPDHFIFKGLVNVCDQCGHGVLLMIPSDEQITDFYNTAFWGREDLPKRVKLASTGCFSNVHLARAKHQKQFISQYVDLNNLKSCLEIGAGDALLSKALKRYSNPTANFFICEPGEHWNDYYRNEGLKKIADFFPFSCSREPYELIVTSHWLEHIPDVGGTLTSLNSKLKAGGKLFIEVPNTGYDYWHVNVKDTPHIHFFTKHSLARLAENAGFKVIEIAEFGIPIAEHVTGKKPNFEELSQKPRGYALSAILEKD</sequence>